<dbReference type="RefSeq" id="WP_092688896.1">
    <property type="nucleotide sequence ID" value="NZ_FOGU01000002.1"/>
</dbReference>
<feature type="chain" id="PRO_5011469071" description="DUF4864 domain-containing protein" evidence="1">
    <location>
        <begin position="21"/>
        <end position="137"/>
    </location>
</feature>
<gene>
    <name evidence="2" type="ORF">SAMN04490244_102247</name>
</gene>
<dbReference type="STRING" id="641238.SAMN04490244_102247"/>
<name>A0A1H9RFH2_9RHOB</name>
<evidence type="ECO:0008006" key="4">
    <source>
        <dbReference type="Google" id="ProtNLM"/>
    </source>
</evidence>
<keyword evidence="1" id="KW-0732">Signal</keyword>
<proteinExistence type="predicted"/>
<organism evidence="2 3">
    <name type="scientific">Tranquillimonas rosea</name>
    <dbReference type="NCBI Taxonomy" id="641238"/>
    <lineage>
        <taxon>Bacteria</taxon>
        <taxon>Pseudomonadati</taxon>
        <taxon>Pseudomonadota</taxon>
        <taxon>Alphaproteobacteria</taxon>
        <taxon>Rhodobacterales</taxon>
        <taxon>Roseobacteraceae</taxon>
        <taxon>Tranquillimonas</taxon>
    </lineage>
</organism>
<dbReference type="Proteomes" id="UP000198885">
    <property type="component" value="Unassembled WGS sequence"/>
</dbReference>
<dbReference type="OrthoDB" id="9130422at2"/>
<accession>A0A1H9RFH2</accession>
<dbReference type="EMBL" id="FOGU01000002">
    <property type="protein sequence ID" value="SER71295.1"/>
    <property type="molecule type" value="Genomic_DNA"/>
</dbReference>
<keyword evidence="3" id="KW-1185">Reference proteome</keyword>
<dbReference type="AlphaFoldDB" id="A0A1H9RFH2"/>
<feature type="signal peptide" evidence="1">
    <location>
        <begin position="1"/>
        <end position="20"/>
    </location>
</feature>
<dbReference type="Pfam" id="PF16156">
    <property type="entry name" value="DUF4864"/>
    <property type="match status" value="1"/>
</dbReference>
<evidence type="ECO:0000313" key="3">
    <source>
        <dbReference type="Proteomes" id="UP000198885"/>
    </source>
</evidence>
<sequence>MRRICLTLLTALALSLPATAQENAAAPAIEDVIADQMRAFRSEDVDTAFTFASPGIKGLFQTPERFGAMVRQGYPMVYRNAEVGFLELREIDGALWQKVTVRDASGAYHVLDYQMIRTEDGWQIDGVRLLRQPQVGA</sequence>
<dbReference type="InterPro" id="IPR032347">
    <property type="entry name" value="DUF4864"/>
</dbReference>
<reference evidence="2 3" key="1">
    <citation type="submission" date="2016-10" db="EMBL/GenBank/DDBJ databases">
        <authorList>
            <person name="de Groot N.N."/>
        </authorList>
    </citation>
    <scope>NUCLEOTIDE SEQUENCE [LARGE SCALE GENOMIC DNA]</scope>
    <source>
        <strain evidence="2 3">DSM 23042</strain>
    </source>
</reference>
<evidence type="ECO:0000313" key="2">
    <source>
        <dbReference type="EMBL" id="SER71295.1"/>
    </source>
</evidence>
<evidence type="ECO:0000256" key="1">
    <source>
        <dbReference type="SAM" id="SignalP"/>
    </source>
</evidence>
<protein>
    <recommendedName>
        <fullName evidence="4">DUF4864 domain-containing protein</fullName>
    </recommendedName>
</protein>